<comment type="caution">
    <text evidence="1">The sequence shown here is derived from an EMBL/GenBank/DDBJ whole genome shotgun (WGS) entry which is preliminary data.</text>
</comment>
<proteinExistence type="predicted"/>
<keyword evidence="2" id="KW-1185">Reference proteome</keyword>
<dbReference type="RefSeq" id="WP_100289304.1">
    <property type="nucleotide sequence ID" value="NZ_PHHA01000021.1"/>
</dbReference>
<organism evidence="1 2">
    <name type="scientific">Conservatibacter flavescens</name>
    <dbReference type="NCBI Taxonomy" id="28161"/>
    <lineage>
        <taxon>Bacteria</taxon>
        <taxon>Pseudomonadati</taxon>
        <taxon>Pseudomonadota</taxon>
        <taxon>Gammaproteobacteria</taxon>
        <taxon>Pasteurellales</taxon>
        <taxon>Pasteurellaceae</taxon>
        <taxon>Conservatibacter</taxon>
    </lineage>
</organism>
<protein>
    <recommendedName>
        <fullName evidence="3">Competence protein ComC</fullName>
    </recommendedName>
</protein>
<reference evidence="1 2" key="1">
    <citation type="submission" date="2017-11" db="EMBL/GenBank/DDBJ databases">
        <title>Reclassification of Bisgaard taxon 7 as Conservatibacter flavescens gen. nov., sp. nov.</title>
        <authorList>
            <person name="Christensen H."/>
        </authorList>
    </citation>
    <scope>NUCLEOTIDE SEQUENCE [LARGE SCALE GENOMIC DNA]</scope>
    <source>
        <strain evidence="1 2">7_4</strain>
    </source>
</reference>
<evidence type="ECO:0000313" key="1">
    <source>
        <dbReference type="EMBL" id="PJG84732.1"/>
    </source>
</evidence>
<dbReference type="EMBL" id="PHHA01000021">
    <property type="protein sequence ID" value="PJG84732.1"/>
    <property type="molecule type" value="Genomic_DNA"/>
</dbReference>
<evidence type="ECO:0000313" key="2">
    <source>
        <dbReference type="Proteomes" id="UP000229329"/>
    </source>
</evidence>
<dbReference type="Proteomes" id="UP000229329">
    <property type="component" value="Unassembled WGS sequence"/>
</dbReference>
<accession>A0A2M8S0Q3</accession>
<sequence>MKQLNYFNDPHNAFGHWLAQSKRKHISLFITCFFLCNYFPVWQWFSTQQKVVQQSVQLTEKQAELAHQQKLLTSLKQKQLHTLNAQQTARLSPINQHIQHSLAETNLQLISSQWLFSANPIFSLQIEGHFLNLQQFLTALFDSSPLQLLSLSIKQIDISEQRSIQSEIYLQLNSME</sequence>
<evidence type="ECO:0008006" key="3">
    <source>
        <dbReference type="Google" id="ProtNLM"/>
    </source>
</evidence>
<dbReference type="OrthoDB" id="5685739at2"/>
<name>A0A2M8S0Q3_9PAST</name>
<gene>
    <name evidence="1" type="ORF">CVP05_09325</name>
</gene>
<dbReference type="AlphaFoldDB" id="A0A2M8S0Q3"/>